<accession>A0A7Y9ZFL1</accession>
<dbReference type="GO" id="GO:0052588">
    <property type="term" value="F:diacetyl reductase ((S)-acetoin forming) (NAD+) activity"/>
    <property type="evidence" value="ECO:0007669"/>
    <property type="project" value="UniProtKB-EC"/>
</dbReference>
<evidence type="ECO:0000313" key="4">
    <source>
        <dbReference type="Proteomes" id="UP000562045"/>
    </source>
</evidence>
<dbReference type="FunFam" id="3.40.50.720:FF:000084">
    <property type="entry name" value="Short-chain dehydrogenase reductase"/>
    <property type="match status" value="1"/>
</dbReference>
<dbReference type="AlphaFoldDB" id="A0A7Y9ZFL1"/>
<dbReference type="GO" id="GO:0004316">
    <property type="term" value="F:3-oxoacyl-[acyl-carrier-protein] reductase (NADPH) activity"/>
    <property type="evidence" value="ECO:0007669"/>
    <property type="project" value="UniProtKB-EC"/>
</dbReference>
<dbReference type="PRINTS" id="PR00081">
    <property type="entry name" value="GDHRDH"/>
</dbReference>
<dbReference type="EC" id="1.1.1.304" evidence="3"/>
<dbReference type="SUPFAM" id="SSF51735">
    <property type="entry name" value="NAD(P)-binding Rossmann-fold domains"/>
    <property type="match status" value="1"/>
</dbReference>
<evidence type="ECO:0000256" key="1">
    <source>
        <dbReference type="ARBA" id="ARBA00006484"/>
    </source>
</evidence>
<evidence type="ECO:0000256" key="2">
    <source>
        <dbReference type="ARBA" id="ARBA00023002"/>
    </source>
</evidence>
<dbReference type="GO" id="GO:0048038">
    <property type="term" value="F:quinone binding"/>
    <property type="evidence" value="ECO:0007669"/>
    <property type="project" value="TreeGrafter"/>
</dbReference>
<protein>
    <submittedName>
        <fullName evidence="3">3-oxoacyl-[acyl-carrier protein] reductase/2-deoxy-D-gluconate 3-dehydrogenase/meso-butanediol dehydrogenase/(S,S)-butanediol dehydrogenase/diacetyl reductase</fullName>
        <ecNumber evidence="3">1.1.1.-</ecNumber>
        <ecNumber evidence="3">1.1.1.100</ecNumber>
        <ecNumber evidence="3">1.1.1.125</ecNumber>
        <ecNumber evidence="3">1.1.1.304</ecNumber>
        <ecNumber evidence="3">1.1.1.76</ecNumber>
    </submittedName>
</protein>
<dbReference type="EC" id="1.1.1.-" evidence="3"/>
<dbReference type="GO" id="GO:0047512">
    <property type="term" value="F:(S,S)-butanediol dehydrogenase activity"/>
    <property type="evidence" value="ECO:0007669"/>
    <property type="project" value="UniProtKB-EC"/>
</dbReference>
<dbReference type="GO" id="GO:0006633">
    <property type="term" value="P:fatty acid biosynthetic process"/>
    <property type="evidence" value="ECO:0007669"/>
    <property type="project" value="TreeGrafter"/>
</dbReference>
<name>A0A7Y9ZFL1_9ACTN</name>
<dbReference type="Pfam" id="PF13561">
    <property type="entry name" value="adh_short_C2"/>
    <property type="match status" value="1"/>
</dbReference>
<dbReference type="EC" id="1.1.1.100" evidence="3"/>
<proteinExistence type="inferred from homology"/>
<dbReference type="PANTHER" id="PTHR42760">
    <property type="entry name" value="SHORT-CHAIN DEHYDROGENASES/REDUCTASES FAMILY MEMBER"/>
    <property type="match status" value="1"/>
</dbReference>
<gene>
    <name evidence="3" type="ORF">BJ993_001609</name>
</gene>
<dbReference type="InterPro" id="IPR002347">
    <property type="entry name" value="SDR_fam"/>
</dbReference>
<dbReference type="EMBL" id="JACBZM010000001">
    <property type="protein sequence ID" value="NYI44529.1"/>
    <property type="molecule type" value="Genomic_DNA"/>
</dbReference>
<sequence>MRTIDLTGKRAIVVGGATGIGRASAWALAEAGAEVVTLSRRDEPLAFEGSSEVAARISHRALDISRTADVPRVFGELEAMGAVDIAVLSAAVIEAAPVDACEDDLWRRHMDVNVDGIFACTRASVRHMLTRGTGKVVVIGSVSGMVGNAGFSAYCASKGLWVNLVRQMALDCAPRGVNVNAVLPGFTSTELADLYDEQTKATIAAAVPVRRWAAPAEIADAVLFLSSPMADYVHGVNLPVDGGYLAAGPI</sequence>
<dbReference type="Gene3D" id="3.40.50.720">
    <property type="entry name" value="NAD(P)-binding Rossmann-like Domain"/>
    <property type="match status" value="1"/>
</dbReference>
<keyword evidence="2 3" id="KW-0560">Oxidoreductase</keyword>
<evidence type="ECO:0000313" key="3">
    <source>
        <dbReference type="EMBL" id="NYI44529.1"/>
    </source>
</evidence>
<comment type="similarity">
    <text evidence="1">Belongs to the short-chain dehydrogenases/reductases (SDR) family.</text>
</comment>
<organism evidence="3 4">
    <name type="scientific">Nocardioides aromaticivorans</name>
    <dbReference type="NCBI Taxonomy" id="200618"/>
    <lineage>
        <taxon>Bacteria</taxon>
        <taxon>Bacillati</taxon>
        <taxon>Actinomycetota</taxon>
        <taxon>Actinomycetes</taxon>
        <taxon>Propionibacteriales</taxon>
        <taxon>Nocardioidaceae</taxon>
        <taxon>Nocardioides</taxon>
    </lineage>
</organism>
<reference evidence="3 4" key="1">
    <citation type="submission" date="2020-07" db="EMBL/GenBank/DDBJ databases">
        <title>Sequencing the genomes of 1000 actinobacteria strains.</title>
        <authorList>
            <person name="Klenk H.-P."/>
        </authorList>
    </citation>
    <scope>NUCLEOTIDE SEQUENCE [LARGE SCALE GENOMIC DNA]</scope>
    <source>
        <strain evidence="3 4">DSM 15131</strain>
    </source>
</reference>
<dbReference type="PANTHER" id="PTHR42760:SF133">
    <property type="entry name" value="3-OXOACYL-[ACYL-CARRIER-PROTEIN] REDUCTASE"/>
    <property type="match status" value="1"/>
</dbReference>
<dbReference type="InterPro" id="IPR036291">
    <property type="entry name" value="NAD(P)-bd_dom_sf"/>
</dbReference>
<comment type="caution">
    <text evidence="3">The sequence shown here is derived from an EMBL/GenBank/DDBJ whole genome shotgun (WGS) entry which is preliminary data.</text>
</comment>
<dbReference type="GO" id="GO:0008678">
    <property type="term" value="F:2-deoxy-D-gluconate 3-dehydrogenase activity"/>
    <property type="evidence" value="ECO:0007669"/>
    <property type="project" value="UniProtKB-EC"/>
</dbReference>
<dbReference type="CDD" id="cd05233">
    <property type="entry name" value="SDR_c"/>
    <property type="match status" value="1"/>
</dbReference>
<dbReference type="EC" id="1.1.1.76" evidence="3"/>
<dbReference type="Proteomes" id="UP000562045">
    <property type="component" value="Unassembled WGS sequence"/>
</dbReference>
<dbReference type="EC" id="1.1.1.125" evidence="3"/>
<dbReference type="RefSeq" id="WP_179648362.1">
    <property type="nucleotide sequence ID" value="NZ_JACBZM010000001.1"/>
</dbReference>